<dbReference type="EMBL" id="UYRU01099745">
    <property type="protein sequence ID" value="VDN40850.1"/>
    <property type="molecule type" value="Genomic_DNA"/>
</dbReference>
<gene>
    <name evidence="2" type="ORF">DILT_LOCUS18360</name>
</gene>
<proteinExistence type="predicted"/>
<feature type="signal peptide" evidence="1">
    <location>
        <begin position="1"/>
        <end position="16"/>
    </location>
</feature>
<name>A0A3P7NKC7_DIBLA</name>
<sequence>MGSGFLSSILIDQLLASPAPAEESSGSEFAFTAVLDEDIAVEYLFDELSSLLQSLNAVAAKATPSQLFLHAKAQIVELFQFVGHLLVYVAQRSSVSTPPSADDEFGPTTRLLATTEAVLSSTLFKQLPESLCSFIQSVTKNLTSNPQNIQEGAPTPHLPDPAAPCVPFWPEDAPVVGGGGGGGNPFLYSQ</sequence>
<accession>A0A3P7NKC7</accession>
<keyword evidence="1" id="KW-0732">Signal</keyword>
<evidence type="ECO:0000256" key="1">
    <source>
        <dbReference type="SAM" id="SignalP"/>
    </source>
</evidence>
<protein>
    <submittedName>
        <fullName evidence="2">Uncharacterized protein</fullName>
    </submittedName>
</protein>
<dbReference type="AlphaFoldDB" id="A0A3P7NKC7"/>
<evidence type="ECO:0000313" key="3">
    <source>
        <dbReference type="Proteomes" id="UP000281553"/>
    </source>
</evidence>
<feature type="chain" id="PRO_5018143126" evidence="1">
    <location>
        <begin position="17"/>
        <end position="190"/>
    </location>
</feature>
<keyword evidence="3" id="KW-1185">Reference proteome</keyword>
<organism evidence="2 3">
    <name type="scientific">Dibothriocephalus latus</name>
    <name type="common">Fish tapeworm</name>
    <name type="synonym">Diphyllobothrium latum</name>
    <dbReference type="NCBI Taxonomy" id="60516"/>
    <lineage>
        <taxon>Eukaryota</taxon>
        <taxon>Metazoa</taxon>
        <taxon>Spiralia</taxon>
        <taxon>Lophotrochozoa</taxon>
        <taxon>Platyhelminthes</taxon>
        <taxon>Cestoda</taxon>
        <taxon>Eucestoda</taxon>
        <taxon>Diphyllobothriidea</taxon>
        <taxon>Diphyllobothriidae</taxon>
        <taxon>Dibothriocephalus</taxon>
    </lineage>
</organism>
<evidence type="ECO:0000313" key="2">
    <source>
        <dbReference type="EMBL" id="VDN40850.1"/>
    </source>
</evidence>
<dbReference type="Proteomes" id="UP000281553">
    <property type="component" value="Unassembled WGS sequence"/>
</dbReference>
<reference evidence="2 3" key="1">
    <citation type="submission" date="2018-11" db="EMBL/GenBank/DDBJ databases">
        <authorList>
            <consortium name="Pathogen Informatics"/>
        </authorList>
    </citation>
    <scope>NUCLEOTIDE SEQUENCE [LARGE SCALE GENOMIC DNA]</scope>
</reference>
<feature type="non-terminal residue" evidence="2">
    <location>
        <position position="190"/>
    </location>
</feature>